<dbReference type="AlphaFoldDB" id="A0A3L8Q3N9"/>
<dbReference type="InterPro" id="IPR041633">
    <property type="entry name" value="Polbeta"/>
</dbReference>
<sequence length="101" mass="11207">MNDFGLTHSQLSFVISSLSDNSRIESAWFFGSRATNSFKDGSDLDIALTGSGLSEKDVSDLKEIFELSTFPYRVDIVIKEKITNEKLLAQIENEGVKVLSN</sequence>
<dbReference type="EMBL" id="QZEI01000003">
    <property type="protein sequence ID" value="RLV61402.1"/>
    <property type="molecule type" value="Genomic_DNA"/>
</dbReference>
<dbReference type="GO" id="GO:0016740">
    <property type="term" value="F:transferase activity"/>
    <property type="evidence" value="ECO:0007669"/>
    <property type="project" value="UniProtKB-KW"/>
</dbReference>
<name>A0A3L8Q3N9_9GAMM</name>
<evidence type="ECO:0000313" key="2">
    <source>
        <dbReference type="EMBL" id="RLV61402.1"/>
    </source>
</evidence>
<evidence type="ECO:0000313" key="3">
    <source>
        <dbReference type="Proteomes" id="UP000281474"/>
    </source>
</evidence>
<reference evidence="2 3" key="1">
    <citation type="submission" date="2018-09" db="EMBL/GenBank/DDBJ databases">
        <title>Phylogeny of the Shewanellaceae, and recommendation for two new genera, Pseudoshewanella and Parashewanella.</title>
        <authorList>
            <person name="Wang G."/>
        </authorList>
    </citation>
    <scope>NUCLEOTIDE SEQUENCE [LARGE SCALE GENOMIC DNA]</scope>
    <source>
        <strain evidence="2 3">C51</strain>
    </source>
</reference>
<dbReference type="RefSeq" id="WP_121837223.1">
    <property type="nucleotide sequence ID" value="NZ_ML014754.1"/>
</dbReference>
<dbReference type="Pfam" id="PF18765">
    <property type="entry name" value="Polbeta"/>
    <property type="match status" value="1"/>
</dbReference>
<evidence type="ECO:0000259" key="1">
    <source>
        <dbReference type="Pfam" id="PF18765"/>
    </source>
</evidence>
<dbReference type="SUPFAM" id="SSF81301">
    <property type="entry name" value="Nucleotidyltransferase"/>
    <property type="match status" value="1"/>
</dbReference>
<dbReference type="Proteomes" id="UP000281474">
    <property type="component" value="Unassembled WGS sequence"/>
</dbReference>
<comment type="caution">
    <text evidence="2">The sequence shown here is derived from an EMBL/GenBank/DDBJ whole genome shotgun (WGS) entry which is preliminary data.</text>
</comment>
<dbReference type="InterPro" id="IPR043519">
    <property type="entry name" value="NT_sf"/>
</dbReference>
<proteinExistence type="predicted"/>
<feature type="domain" description="Polymerase beta nucleotidyltransferase" evidence="1">
    <location>
        <begin position="15"/>
        <end position="100"/>
    </location>
</feature>
<dbReference type="OrthoDB" id="9803106at2"/>
<protein>
    <submittedName>
        <fullName evidence="2">Nucleotidyltransferase domain-containing protein</fullName>
    </submittedName>
</protein>
<keyword evidence="2" id="KW-0808">Transferase</keyword>
<organism evidence="2 3">
    <name type="scientific">Parashewanella curva</name>
    <dbReference type="NCBI Taxonomy" id="2338552"/>
    <lineage>
        <taxon>Bacteria</taxon>
        <taxon>Pseudomonadati</taxon>
        <taxon>Pseudomonadota</taxon>
        <taxon>Gammaproteobacteria</taxon>
        <taxon>Alteromonadales</taxon>
        <taxon>Shewanellaceae</taxon>
        <taxon>Parashewanella</taxon>
    </lineage>
</organism>
<dbReference type="Gene3D" id="3.30.460.10">
    <property type="entry name" value="Beta Polymerase, domain 2"/>
    <property type="match status" value="1"/>
</dbReference>
<gene>
    <name evidence="2" type="ORF">D5018_01555</name>
</gene>
<accession>A0A3L8Q3N9</accession>
<keyword evidence="3" id="KW-1185">Reference proteome</keyword>
<dbReference type="CDD" id="cd05403">
    <property type="entry name" value="NT_KNTase_like"/>
    <property type="match status" value="1"/>
</dbReference>